<dbReference type="EMBL" id="CP003653">
    <property type="protein sequence ID" value="AFZ36708.1"/>
    <property type="molecule type" value="Genomic_DNA"/>
</dbReference>
<dbReference type="PATRIC" id="fig|111780.3.peg.3319"/>
<organism evidence="2 3">
    <name type="scientific">Stanieria cyanosphaera (strain ATCC 29371 / PCC 7437)</name>
    <dbReference type="NCBI Taxonomy" id="111780"/>
    <lineage>
        <taxon>Bacteria</taxon>
        <taxon>Bacillati</taxon>
        <taxon>Cyanobacteriota</taxon>
        <taxon>Cyanophyceae</taxon>
        <taxon>Pleurocapsales</taxon>
        <taxon>Dermocarpellaceae</taxon>
        <taxon>Stanieria</taxon>
    </lineage>
</organism>
<dbReference type="AlphaFoldDB" id="K9XVZ8"/>
<dbReference type="KEGG" id="scs:Sta7437_3201"/>
<dbReference type="STRING" id="111780.Sta7437_3201"/>
<feature type="transmembrane region" description="Helical" evidence="1">
    <location>
        <begin position="23"/>
        <end position="41"/>
    </location>
</feature>
<accession>K9XVZ8</accession>
<dbReference type="Proteomes" id="UP000010473">
    <property type="component" value="Chromosome"/>
</dbReference>
<feature type="transmembrane region" description="Helical" evidence="1">
    <location>
        <begin position="391"/>
        <end position="411"/>
    </location>
</feature>
<feature type="transmembrane region" description="Helical" evidence="1">
    <location>
        <begin position="184"/>
        <end position="204"/>
    </location>
</feature>
<dbReference type="eggNOG" id="ENOG502Z8V5">
    <property type="taxonomic scope" value="Bacteria"/>
</dbReference>
<dbReference type="OrthoDB" id="5443342at2"/>
<gene>
    <name evidence="2" type="ordered locus">Sta7437_3201</name>
</gene>
<keyword evidence="3" id="KW-1185">Reference proteome</keyword>
<feature type="transmembrane region" description="Helical" evidence="1">
    <location>
        <begin position="152"/>
        <end position="172"/>
    </location>
</feature>
<name>K9XVZ8_STAC7</name>
<evidence type="ECO:0000313" key="2">
    <source>
        <dbReference type="EMBL" id="AFZ36708.1"/>
    </source>
</evidence>
<proteinExistence type="predicted"/>
<evidence type="ECO:0008006" key="4">
    <source>
        <dbReference type="Google" id="ProtNLM"/>
    </source>
</evidence>
<protein>
    <recommendedName>
        <fullName evidence="4">Glycosyltransferase RgtA/B/C/D-like domain-containing protein</fullName>
    </recommendedName>
</protein>
<dbReference type="RefSeq" id="WP_015194370.1">
    <property type="nucleotide sequence ID" value="NC_019748.1"/>
</dbReference>
<sequence length="581" mass="66980">MLNNQINQFFFASNSQLTNKRSLFWLTFALTFAAIYGWLTLQKGFNGEWVVQDDARQHVFWMLRFIDPQLFPNDLIADYFQSVAPSGYSNLYRFAAALGINPLIFNKLLPPILSIIVTFYSFFLCQQIFPIPFGCFVFTLLLNQTLWMKDDLVSATPRAFVYPFLLAFLYYLAKRSLFPCAITIILLGLFYPQAIFLVAGMLIFQLIKWRGIQPYLTRNFQDYYVSLVGLIVAFAVMLPYALDVSEYGPTITVETAKQLPDFASDGRSSFFQTNFWDYWFSGGRSGMFPASMFTPVTLIFGLFLPILTLFPRQFPLSNKITTKINLLPHLLIVSLFMFFAAHVLLFKLHLPSRYTGHSFRIIIALAAAVAITLILDVLIRQIQTTHDHNTIIGKLIAVSLTVAIAIALLFYPSFVKNFPLTKYKTGDYPTLYQFLLQQPKDIMIATLALEGDNLPTFAQRSVLVSKEYAIPYHLGYYNLFRQRVIDLIQAQYSNNPEEVKKFIRKYGVDFWLLETNSFTPEYLENNKWITQHQPITQQAINSLKQGNMPLLKSWQNDCVAWQDQQYILINTSCLLNNYLKN</sequence>
<feature type="transmembrane region" description="Helical" evidence="1">
    <location>
        <begin position="358"/>
        <end position="379"/>
    </location>
</feature>
<keyword evidence="1" id="KW-0812">Transmembrane</keyword>
<keyword evidence="1" id="KW-1133">Transmembrane helix</keyword>
<evidence type="ECO:0000313" key="3">
    <source>
        <dbReference type="Proteomes" id="UP000010473"/>
    </source>
</evidence>
<feature type="transmembrane region" description="Helical" evidence="1">
    <location>
        <begin position="287"/>
        <end position="310"/>
    </location>
</feature>
<feature type="transmembrane region" description="Helical" evidence="1">
    <location>
        <begin position="112"/>
        <end position="140"/>
    </location>
</feature>
<reference evidence="3" key="1">
    <citation type="journal article" date="2013" name="Proc. Natl. Acad. Sci. U.S.A.">
        <title>Improving the coverage of the cyanobacterial phylum using diversity-driven genome sequencing.</title>
        <authorList>
            <person name="Shih P.M."/>
            <person name="Wu D."/>
            <person name="Latifi A."/>
            <person name="Axen S.D."/>
            <person name="Fewer D.P."/>
            <person name="Talla E."/>
            <person name="Calteau A."/>
            <person name="Cai F."/>
            <person name="Tandeau de Marsac N."/>
            <person name="Rippka R."/>
            <person name="Herdman M."/>
            <person name="Sivonen K."/>
            <person name="Coursin T."/>
            <person name="Laurent T."/>
            <person name="Goodwin L."/>
            <person name="Nolan M."/>
            <person name="Davenport K.W."/>
            <person name="Han C.S."/>
            <person name="Rubin E.M."/>
            <person name="Eisen J.A."/>
            <person name="Woyke T."/>
            <person name="Gugger M."/>
            <person name="Kerfeld C.A."/>
        </authorList>
    </citation>
    <scope>NUCLEOTIDE SEQUENCE [LARGE SCALE GENOMIC DNA]</scope>
    <source>
        <strain evidence="3">ATCC 29371 / PCC 7437</strain>
    </source>
</reference>
<feature type="transmembrane region" description="Helical" evidence="1">
    <location>
        <begin position="326"/>
        <end position="346"/>
    </location>
</feature>
<feature type="transmembrane region" description="Helical" evidence="1">
    <location>
        <begin position="224"/>
        <end position="242"/>
    </location>
</feature>
<evidence type="ECO:0000256" key="1">
    <source>
        <dbReference type="SAM" id="Phobius"/>
    </source>
</evidence>
<dbReference type="HOGENOM" id="CLU_030557_0_0_3"/>
<keyword evidence="1" id="KW-0472">Membrane</keyword>